<proteinExistence type="inferred from homology"/>
<comment type="similarity">
    <text evidence="1">Belongs to the short-chain dehydrogenases/reductases (SDR) family.</text>
</comment>
<keyword evidence="4" id="KW-1185">Reference proteome</keyword>
<evidence type="ECO:0000256" key="1">
    <source>
        <dbReference type="ARBA" id="ARBA00006484"/>
    </source>
</evidence>
<dbReference type="FunFam" id="3.40.50.720:FF:000084">
    <property type="entry name" value="Short-chain dehydrogenase reductase"/>
    <property type="match status" value="1"/>
</dbReference>
<dbReference type="InterPro" id="IPR051122">
    <property type="entry name" value="SDR_DHRS6-like"/>
</dbReference>
<dbReference type="PRINTS" id="PR00081">
    <property type="entry name" value="GDHRDH"/>
</dbReference>
<dbReference type="CDD" id="cd05233">
    <property type="entry name" value="SDR_c"/>
    <property type="match status" value="1"/>
</dbReference>
<dbReference type="RefSeq" id="WP_101073714.1">
    <property type="nucleotide sequence ID" value="NZ_PISP01000003.1"/>
</dbReference>
<dbReference type="PANTHER" id="PTHR43477">
    <property type="entry name" value="DIHYDROANTICAPSIN 7-DEHYDROGENASE"/>
    <property type="match status" value="1"/>
</dbReference>
<dbReference type="InterPro" id="IPR002347">
    <property type="entry name" value="SDR_fam"/>
</dbReference>
<sequence>MNSPFSLASSTILITGASSGIGRACAVACSEAGARIIALGRDEERLHQTLKLLDNKKKHISYSVELTDFNQVDRMMESFEAEGIKINGIINSAGISTTLPLRAFNPEKIQTFVDVNVTAAIYLCKWITRKKMLPESGSSIVFLSSVMGSVGESGKFIYSLTKGALLAASRSLAVELASKKVRVNCISPGVVETPMTDSAVYSRNEEARGKIEALHPLGLGKPEDVAHAAVYLLSDASAWVTGTNLFVDGGYTAR</sequence>
<dbReference type="Gene3D" id="3.40.50.720">
    <property type="entry name" value="NAD(P)-binding Rossmann-like Domain"/>
    <property type="match status" value="1"/>
</dbReference>
<evidence type="ECO:0000313" key="3">
    <source>
        <dbReference type="EMBL" id="PKD43240.1"/>
    </source>
</evidence>
<keyword evidence="2" id="KW-0560">Oxidoreductase</keyword>
<dbReference type="PANTHER" id="PTHR43477:SF1">
    <property type="entry name" value="DIHYDROANTICAPSIN 7-DEHYDROGENASE"/>
    <property type="match status" value="1"/>
</dbReference>
<dbReference type="GO" id="GO:0016491">
    <property type="term" value="F:oxidoreductase activity"/>
    <property type="evidence" value="ECO:0007669"/>
    <property type="project" value="UniProtKB-KW"/>
</dbReference>
<accession>A0A2N0VGF0</accession>
<dbReference type="InterPro" id="IPR036291">
    <property type="entry name" value="NAD(P)-bd_dom_sf"/>
</dbReference>
<dbReference type="PRINTS" id="PR00080">
    <property type="entry name" value="SDRFAMILY"/>
</dbReference>
<evidence type="ECO:0000313" key="4">
    <source>
        <dbReference type="Proteomes" id="UP000233398"/>
    </source>
</evidence>
<comment type="caution">
    <text evidence="3">The sequence shown here is derived from an EMBL/GenBank/DDBJ whole genome shotgun (WGS) entry which is preliminary data.</text>
</comment>
<gene>
    <name evidence="3" type="ORF">CWD77_11540</name>
</gene>
<dbReference type="OrthoDB" id="597477at2"/>
<dbReference type="AlphaFoldDB" id="A0A2N0VGF0"/>
<dbReference type="Proteomes" id="UP000233398">
    <property type="component" value="Unassembled WGS sequence"/>
</dbReference>
<reference evidence="3 4" key="1">
    <citation type="submission" date="2017-11" db="EMBL/GenBank/DDBJ databases">
        <title>Rhodohalobacter 15182 sp. nov., isolated from a salt lake.</title>
        <authorList>
            <person name="Han S."/>
        </authorList>
    </citation>
    <scope>NUCLEOTIDE SEQUENCE [LARGE SCALE GENOMIC DNA]</scope>
    <source>
        <strain evidence="3 4">15182</strain>
    </source>
</reference>
<dbReference type="Pfam" id="PF13561">
    <property type="entry name" value="adh_short_C2"/>
    <property type="match status" value="1"/>
</dbReference>
<protein>
    <submittedName>
        <fullName evidence="3">Short-chain dehydrogenase</fullName>
    </submittedName>
</protein>
<name>A0A2N0VGF0_9BACT</name>
<evidence type="ECO:0000256" key="2">
    <source>
        <dbReference type="ARBA" id="ARBA00023002"/>
    </source>
</evidence>
<dbReference type="SUPFAM" id="SSF51735">
    <property type="entry name" value="NAD(P)-binding Rossmann-fold domains"/>
    <property type="match status" value="1"/>
</dbReference>
<dbReference type="EMBL" id="PISP01000003">
    <property type="protein sequence ID" value="PKD43240.1"/>
    <property type="molecule type" value="Genomic_DNA"/>
</dbReference>
<organism evidence="3 4">
    <name type="scientific">Rhodohalobacter barkolensis</name>
    <dbReference type="NCBI Taxonomy" id="2053187"/>
    <lineage>
        <taxon>Bacteria</taxon>
        <taxon>Pseudomonadati</taxon>
        <taxon>Balneolota</taxon>
        <taxon>Balneolia</taxon>
        <taxon>Balneolales</taxon>
        <taxon>Balneolaceae</taxon>
        <taxon>Rhodohalobacter</taxon>
    </lineage>
</organism>